<gene>
    <name evidence="2" type="ORF">B5V03_25325</name>
</gene>
<evidence type="ECO:0000313" key="2">
    <source>
        <dbReference type="EMBL" id="RXT41841.1"/>
    </source>
</evidence>
<keyword evidence="1" id="KW-1133">Transmembrane helix</keyword>
<dbReference type="EMBL" id="MZXW01000035">
    <property type="protein sequence ID" value="RXT41841.1"/>
    <property type="molecule type" value="Genomic_DNA"/>
</dbReference>
<dbReference type="AlphaFoldDB" id="A0A4Q1UT49"/>
<keyword evidence="1" id="KW-0812">Transmembrane</keyword>
<dbReference type="Proteomes" id="UP000290819">
    <property type="component" value="Unassembled WGS sequence"/>
</dbReference>
<feature type="transmembrane region" description="Helical" evidence="1">
    <location>
        <begin position="32"/>
        <end position="51"/>
    </location>
</feature>
<evidence type="ECO:0000256" key="1">
    <source>
        <dbReference type="SAM" id="Phobius"/>
    </source>
</evidence>
<keyword evidence="3" id="KW-1185">Reference proteome</keyword>
<comment type="caution">
    <text evidence="2">The sequence shown here is derived from an EMBL/GenBank/DDBJ whole genome shotgun (WGS) entry which is preliminary data.</text>
</comment>
<reference evidence="2 3" key="1">
    <citation type="submission" date="2017-03" db="EMBL/GenBank/DDBJ databases">
        <authorList>
            <person name="Safronova V.I."/>
            <person name="Sazanova A.L."/>
            <person name="Chirak E.R."/>
        </authorList>
    </citation>
    <scope>NUCLEOTIDE SEQUENCE [LARGE SCALE GENOMIC DNA]</scope>
    <source>
        <strain evidence="2 3">Opo-243</strain>
    </source>
</reference>
<sequence>MPQWPVAIGGIMQKFLAQLNESDRGVVRKWRLASLGFYGSILAGMVVYMALHWTPEVNYASVDAIAHPKVMSAPRH</sequence>
<name>A0A4Q1UT49_9BRAD</name>
<proteinExistence type="predicted"/>
<organism evidence="2 3">
    <name type="scientific">Bradyrhizobium betae</name>
    <dbReference type="NCBI Taxonomy" id="244734"/>
    <lineage>
        <taxon>Bacteria</taxon>
        <taxon>Pseudomonadati</taxon>
        <taxon>Pseudomonadota</taxon>
        <taxon>Alphaproteobacteria</taxon>
        <taxon>Hyphomicrobiales</taxon>
        <taxon>Nitrobacteraceae</taxon>
        <taxon>Bradyrhizobium</taxon>
    </lineage>
</organism>
<evidence type="ECO:0000313" key="3">
    <source>
        <dbReference type="Proteomes" id="UP000290819"/>
    </source>
</evidence>
<protein>
    <submittedName>
        <fullName evidence="2">Uncharacterized protein</fullName>
    </submittedName>
</protein>
<keyword evidence="1" id="KW-0472">Membrane</keyword>
<accession>A0A4Q1UT49</accession>